<keyword evidence="4" id="KW-1185">Reference proteome</keyword>
<dbReference type="RefSeq" id="WP_209556284.1">
    <property type="nucleotide sequence ID" value="NZ_JAEDXU010000002.1"/>
</dbReference>
<evidence type="ECO:0000259" key="2">
    <source>
        <dbReference type="Pfam" id="PF19200"/>
    </source>
</evidence>
<dbReference type="InterPro" id="IPR013785">
    <property type="entry name" value="Aldolase_TIM"/>
</dbReference>
<dbReference type="InterPro" id="IPR017853">
    <property type="entry name" value="GH"/>
</dbReference>
<accession>A0ABS4CGB5</accession>
<dbReference type="Proteomes" id="UP000673375">
    <property type="component" value="Unassembled WGS sequence"/>
</dbReference>
<sequence length="362" mass="41074">MYGISVFLGQDITAETESYIRQMSNTGFKGIFTSLHIPEDDASLYLQRLRKLGAIAKEEGMELMVDISGDALERAGFSFERIEELLAVGVTGLRMDYDISNRQIAELSKQLTIGLNASTLTADDIQELQESKADFNRFEAWHNYYPRPETALGKTAFYQKNEWLQENNIRVYAFVPGNGELRGPLYDGLPTLEKHRYLNPLAAGLELKDLLVDGVYIGDPQINQRTINQFDAFLNLDQLVLETENKGSSYYEYILGEHSNRLDAARDVVRSADARFREIPMIEPEFIRERTIGSVTVDNVNYSRYMGEIQIVKKDLPKEEKVNVVSSIVEADLALIQEIKAGAAFKLVEKGFLENEFRKSNN</sequence>
<dbReference type="InterPro" id="IPR043797">
    <property type="entry name" value="MupG_N"/>
</dbReference>
<reference evidence="3 4" key="1">
    <citation type="submission" date="2020-12" db="EMBL/GenBank/DDBJ databases">
        <title>Vagococcus allomyrinae sp. nov. and Enterococcus lavae sp. nov., isolated from the larvae of Allomyrina dichotoma.</title>
        <authorList>
            <person name="Lee S.D."/>
        </authorList>
    </citation>
    <scope>NUCLEOTIDE SEQUENCE [LARGE SCALE GENOMIC DNA]</scope>
    <source>
        <strain evidence="3 4">BWM-S5</strain>
    </source>
</reference>
<evidence type="ECO:0000259" key="1">
    <source>
        <dbReference type="Pfam" id="PF05913"/>
    </source>
</evidence>
<dbReference type="SUPFAM" id="SSF51445">
    <property type="entry name" value="(Trans)glycosidases"/>
    <property type="match status" value="1"/>
</dbReference>
<feature type="domain" description="6-phospho-N-acetylmuramidase N-terminal" evidence="2">
    <location>
        <begin position="2"/>
        <end position="230"/>
    </location>
</feature>
<evidence type="ECO:0000313" key="3">
    <source>
        <dbReference type="EMBL" id="MBP1045484.1"/>
    </source>
</evidence>
<dbReference type="Pfam" id="PF05913">
    <property type="entry name" value="MupG_C"/>
    <property type="match status" value="1"/>
</dbReference>
<dbReference type="InterPro" id="IPR029000">
    <property type="entry name" value="Cyclophilin-like_dom_sf"/>
</dbReference>
<dbReference type="Gene3D" id="3.20.20.70">
    <property type="entry name" value="Aldolase class I"/>
    <property type="match status" value="1"/>
</dbReference>
<comment type="caution">
    <text evidence="3">The sequence shown here is derived from an EMBL/GenBank/DDBJ whole genome shotgun (WGS) entry which is preliminary data.</text>
</comment>
<evidence type="ECO:0000313" key="4">
    <source>
        <dbReference type="Proteomes" id="UP000673375"/>
    </source>
</evidence>
<dbReference type="SUPFAM" id="SSF50891">
    <property type="entry name" value="Cyclophilin-like"/>
    <property type="match status" value="1"/>
</dbReference>
<dbReference type="PANTHER" id="PTHR38435:SF2">
    <property type="entry name" value="DUF871 DOMAIN-CONTAINING PROTEIN"/>
    <property type="match status" value="1"/>
</dbReference>
<dbReference type="InterPro" id="IPR043894">
    <property type="entry name" value="MupG_C"/>
</dbReference>
<protein>
    <submittedName>
        <fullName evidence="3">DUF871 domain-containing protein</fullName>
    </submittedName>
</protein>
<dbReference type="PANTHER" id="PTHR38435">
    <property type="match status" value="1"/>
</dbReference>
<name>A0ABS4CGB5_9ENTE</name>
<gene>
    <name evidence="3" type="ORF">I6N96_04290</name>
</gene>
<dbReference type="EMBL" id="JAEDXU010000002">
    <property type="protein sequence ID" value="MBP1045484.1"/>
    <property type="molecule type" value="Genomic_DNA"/>
</dbReference>
<dbReference type="Pfam" id="PF19200">
    <property type="entry name" value="MupG_N"/>
    <property type="match status" value="1"/>
</dbReference>
<dbReference type="InterPro" id="IPR008589">
    <property type="entry name" value="MupG"/>
</dbReference>
<organism evidence="3 4">
    <name type="scientific">Enterococcus larvae</name>
    <dbReference type="NCBI Taxonomy" id="2794352"/>
    <lineage>
        <taxon>Bacteria</taxon>
        <taxon>Bacillati</taxon>
        <taxon>Bacillota</taxon>
        <taxon>Bacilli</taxon>
        <taxon>Lactobacillales</taxon>
        <taxon>Enterococcaceae</taxon>
        <taxon>Enterococcus</taxon>
    </lineage>
</organism>
<feature type="domain" description="6-phospho-N-acetylmuramidase C-terminal" evidence="1">
    <location>
        <begin position="241"/>
        <end position="347"/>
    </location>
</feature>
<proteinExistence type="predicted"/>
<dbReference type="Gene3D" id="2.40.100.10">
    <property type="entry name" value="Cyclophilin-like"/>
    <property type="match status" value="1"/>
</dbReference>